<gene>
    <name evidence="10" type="ORF">MNBD_GAMMA23-1055</name>
</gene>
<evidence type="ECO:0000256" key="3">
    <source>
        <dbReference type="ARBA" id="ARBA00013109"/>
    </source>
</evidence>
<accession>A0A3B0ZTH2</accession>
<protein>
    <recommendedName>
        <fullName evidence="3">uroporphyrinogen-III synthase</fullName>
        <ecNumber evidence="3">4.2.1.75</ecNumber>
    </recommendedName>
    <alternativeName>
        <fullName evidence="7">Hydroxymethylbilane hydrolyase [cyclizing]</fullName>
    </alternativeName>
    <alternativeName>
        <fullName evidence="6">Uroporphyrinogen-III cosynthase</fullName>
    </alternativeName>
</protein>
<organism evidence="10">
    <name type="scientific">hydrothermal vent metagenome</name>
    <dbReference type="NCBI Taxonomy" id="652676"/>
    <lineage>
        <taxon>unclassified sequences</taxon>
        <taxon>metagenomes</taxon>
        <taxon>ecological metagenomes</taxon>
    </lineage>
</organism>
<evidence type="ECO:0000256" key="1">
    <source>
        <dbReference type="ARBA" id="ARBA00004772"/>
    </source>
</evidence>
<keyword evidence="4" id="KW-0456">Lyase</keyword>
<comment type="similarity">
    <text evidence="2">Belongs to the uroporphyrinogen-III synthase family.</text>
</comment>
<proteinExistence type="inferred from homology"/>
<dbReference type="InterPro" id="IPR003754">
    <property type="entry name" value="4pyrrol_synth_uPrphyn_synth"/>
</dbReference>
<evidence type="ECO:0000259" key="9">
    <source>
        <dbReference type="Pfam" id="PF02602"/>
    </source>
</evidence>
<dbReference type="GO" id="GO:0006780">
    <property type="term" value="P:uroporphyrinogen III biosynthetic process"/>
    <property type="evidence" value="ECO:0007669"/>
    <property type="project" value="InterPro"/>
</dbReference>
<dbReference type="AlphaFoldDB" id="A0A3B0ZTH2"/>
<evidence type="ECO:0000256" key="8">
    <source>
        <dbReference type="ARBA" id="ARBA00048617"/>
    </source>
</evidence>
<evidence type="ECO:0000256" key="5">
    <source>
        <dbReference type="ARBA" id="ARBA00023244"/>
    </source>
</evidence>
<evidence type="ECO:0000256" key="2">
    <source>
        <dbReference type="ARBA" id="ARBA00008133"/>
    </source>
</evidence>
<dbReference type="SUPFAM" id="SSF69618">
    <property type="entry name" value="HemD-like"/>
    <property type="match status" value="1"/>
</dbReference>
<evidence type="ECO:0000256" key="7">
    <source>
        <dbReference type="ARBA" id="ARBA00032649"/>
    </source>
</evidence>
<name>A0A3B0ZTH2_9ZZZZ</name>
<sequence>MSQNQPLTNKHIMVTRPAHQASKLIHLLEQAGAQVYCQPLIEIIAIDKPITAIERVKKLNTTDIVIFISQNAVTHGMQLIQQQGTLPAQLKLATVGLGSASLLETLTNRPVDIIPQNAYNSESLLAHPALQNVDGKTITIFRGIGGRNLLAETLRERGAQV</sequence>
<dbReference type="Pfam" id="PF02602">
    <property type="entry name" value="HEM4"/>
    <property type="match status" value="1"/>
</dbReference>
<dbReference type="GO" id="GO:0004852">
    <property type="term" value="F:uroporphyrinogen-III synthase activity"/>
    <property type="evidence" value="ECO:0007669"/>
    <property type="project" value="UniProtKB-EC"/>
</dbReference>
<dbReference type="InterPro" id="IPR036108">
    <property type="entry name" value="4pyrrol_syn_uPrphyn_synt_sf"/>
</dbReference>
<comment type="pathway">
    <text evidence="1">Porphyrin-containing compound metabolism; protoporphyrin-IX biosynthesis; coproporphyrinogen-III from 5-aminolevulinate: step 3/4.</text>
</comment>
<feature type="non-terminal residue" evidence="10">
    <location>
        <position position="161"/>
    </location>
</feature>
<dbReference type="Gene3D" id="3.40.50.10090">
    <property type="match status" value="1"/>
</dbReference>
<evidence type="ECO:0000256" key="4">
    <source>
        <dbReference type="ARBA" id="ARBA00023239"/>
    </source>
</evidence>
<evidence type="ECO:0000256" key="6">
    <source>
        <dbReference type="ARBA" id="ARBA00031702"/>
    </source>
</evidence>
<dbReference type="PANTHER" id="PTHR38042">
    <property type="entry name" value="UROPORPHYRINOGEN-III SYNTHASE, CHLOROPLASTIC"/>
    <property type="match status" value="1"/>
</dbReference>
<dbReference type="InterPro" id="IPR039793">
    <property type="entry name" value="UROS/Hem4"/>
</dbReference>
<dbReference type="CDD" id="cd06578">
    <property type="entry name" value="HemD"/>
    <property type="match status" value="1"/>
</dbReference>
<comment type="catalytic activity">
    <reaction evidence="8">
        <text>hydroxymethylbilane = uroporphyrinogen III + H2O</text>
        <dbReference type="Rhea" id="RHEA:18965"/>
        <dbReference type="ChEBI" id="CHEBI:15377"/>
        <dbReference type="ChEBI" id="CHEBI:57308"/>
        <dbReference type="ChEBI" id="CHEBI:57845"/>
        <dbReference type="EC" id="4.2.1.75"/>
    </reaction>
</comment>
<reference evidence="10" key="1">
    <citation type="submission" date="2018-06" db="EMBL/GenBank/DDBJ databases">
        <authorList>
            <person name="Zhirakovskaya E."/>
        </authorList>
    </citation>
    <scope>NUCLEOTIDE SEQUENCE</scope>
</reference>
<dbReference type="EMBL" id="UOFT01000009">
    <property type="protein sequence ID" value="VAW91373.1"/>
    <property type="molecule type" value="Genomic_DNA"/>
</dbReference>
<dbReference type="PANTHER" id="PTHR38042:SF1">
    <property type="entry name" value="UROPORPHYRINOGEN-III SYNTHASE, CHLOROPLASTIC"/>
    <property type="match status" value="1"/>
</dbReference>
<keyword evidence="5" id="KW-0627">Porphyrin biosynthesis</keyword>
<evidence type="ECO:0000313" key="10">
    <source>
        <dbReference type="EMBL" id="VAW91373.1"/>
    </source>
</evidence>
<dbReference type="EC" id="4.2.1.75" evidence="3"/>
<feature type="domain" description="Tetrapyrrole biosynthesis uroporphyrinogen III synthase" evidence="9">
    <location>
        <begin position="23"/>
        <end position="161"/>
    </location>
</feature>